<accession>A0A8S5SCN7</accession>
<protein>
    <submittedName>
        <fullName evidence="1">CAAD domains of cyanobacterial aminoacyl-tRNA synthetase</fullName>
    </submittedName>
</protein>
<name>A0A8S5SCN7_9CAUD</name>
<organism evidence="1">
    <name type="scientific">Siphoviridae sp. ctqBc4</name>
    <dbReference type="NCBI Taxonomy" id="2827945"/>
    <lineage>
        <taxon>Viruses</taxon>
        <taxon>Duplodnaviria</taxon>
        <taxon>Heunggongvirae</taxon>
        <taxon>Uroviricota</taxon>
        <taxon>Caudoviricetes</taxon>
    </lineage>
</organism>
<proteinExistence type="predicted"/>
<reference evidence="1" key="1">
    <citation type="journal article" date="2021" name="Proc. Natl. Acad. Sci. U.S.A.">
        <title>A Catalog of Tens of Thousands of Viruses from Human Metagenomes Reveals Hidden Associations with Chronic Diseases.</title>
        <authorList>
            <person name="Tisza M.J."/>
            <person name="Buck C.B."/>
        </authorList>
    </citation>
    <scope>NUCLEOTIDE SEQUENCE</scope>
    <source>
        <strain evidence="1">CtqBc4</strain>
    </source>
</reference>
<sequence>MSTSDDKRREVAKKMREYDVAEFKESAIVPFLECLGLGYTGWRGILDELADLIDPPRKGRKPCAHGDVCRAYMRERGVILRDTCPECEHYEPRGD</sequence>
<dbReference type="EMBL" id="BK032570">
    <property type="protein sequence ID" value="DAF48595.1"/>
    <property type="molecule type" value="Genomic_DNA"/>
</dbReference>
<evidence type="ECO:0000313" key="1">
    <source>
        <dbReference type="EMBL" id="DAF48595.1"/>
    </source>
</evidence>